<dbReference type="EMBL" id="WQLA01000002">
    <property type="protein sequence ID" value="MVN91000.1"/>
    <property type="molecule type" value="Genomic_DNA"/>
</dbReference>
<keyword evidence="1" id="KW-0472">Membrane</keyword>
<evidence type="ECO:0000313" key="3">
    <source>
        <dbReference type="Proteomes" id="UP000434850"/>
    </source>
</evidence>
<keyword evidence="3" id="KW-1185">Reference proteome</keyword>
<gene>
    <name evidence="2" type="ORF">GO816_07675</name>
</gene>
<evidence type="ECO:0000313" key="2">
    <source>
        <dbReference type="EMBL" id="MVN91000.1"/>
    </source>
</evidence>
<feature type="transmembrane region" description="Helical" evidence="1">
    <location>
        <begin position="20"/>
        <end position="38"/>
    </location>
</feature>
<sequence length="195" mass="22565">MANHNSNNTSPTGLMLLKEAQSYLPALYILMVGMGMLFEYHKYKIFHINIFQYADIFDFLIAPFRDPTIFAFILLSIIIVSALYTWDNHMRLNKPARYLKFSFGLVTRSWFKPVHHIAFGTLFLFYLYVSSTAIAQNNKRRTLNQKQQIAIKLNDNEWIKAQLIGKTKEMVFIYRNGKVSILPAGSIKEMIVAGN</sequence>
<comment type="caution">
    <text evidence="2">The sequence shown here is derived from an EMBL/GenBank/DDBJ whole genome shotgun (WGS) entry which is preliminary data.</text>
</comment>
<dbReference type="Proteomes" id="UP000434850">
    <property type="component" value="Unassembled WGS sequence"/>
</dbReference>
<dbReference type="AlphaFoldDB" id="A0A6I4I755"/>
<proteinExistence type="predicted"/>
<dbReference type="OrthoDB" id="1447402at2"/>
<evidence type="ECO:0000256" key="1">
    <source>
        <dbReference type="SAM" id="Phobius"/>
    </source>
</evidence>
<name>A0A6I4I755_9SPHI</name>
<feature type="transmembrane region" description="Helical" evidence="1">
    <location>
        <begin position="114"/>
        <end position="135"/>
    </location>
</feature>
<keyword evidence="1" id="KW-0812">Transmembrane</keyword>
<reference evidence="2 3" key="1">
    <citation type="submission" date="2019-12" db="EMBL/GenBank/DDBJ databases">
        <title>Mucilaginibacter sp. HME9299 genome sequencing and assembly.</title>
        <authorList>
            <person name="Kang H."/>
            <person name="Kim H."/>
            <person name="Joh K."/>
        </authorList>
    </citation>
    <scope>NUCLEOTIDE SEQUENCE [LARGE SCALE GENOMIC DNA]</scope>
    <source>
        <strain evidence="2 3">HME9299</strain>
    </source>
</reference>
<accession>A0A6I4I755</accession>
<organism evidence="2 3">
    <name type="scientific">Mucilaginibacter aquatilis</name>
    <dbReference type="NCBI Taxonomy" id="1517760"/>
    <lineage>
        <taxon>Bacteria</taxon>
        <taxon>Pseudomonadati</taxon>
        <taxon>Bacteroidota</taxon>
        <taxon>Sphingobacteriia</taxon>
        <taxon>Sphingobacteriales</taxon>
        <taxon>Sphingobacteriaceae</taxon>
        <taxon>Mucilaginibacter</taxon>
    </lineage>
</organism>
<feature type="transmembrane region" description="Helical" evidence="1">
    <location>
        <begin position="69"/>
        <end position="86"/>
    </location>
</feature>
<protein>
    <submittedName>
        <fullName evidence="2">Uncharacterized protein</fullName>
    </submittedName>
</protein>
<keyword evidence="1" id="KW-1133">Transmembrane helix</keyword>
<dbReference type="RefSeq" id="WP_157540764.1">
    <property type="nucleotide sequence ID" value="NZ_WQLA01000002.1"/>
</dbReference>